<dbReference type="Proteomes" id="UP000032434">
    <property type="component" value="Chromosome 1"/>
</dbReference>
<dbReference type="HOGENOM" id="CLU_1173431_0_0_14"/>
<evidence type="ECO:0000313" key="1">
    <source>
        <dbReference type="EMBL" id="CDR30361.1"/>
    </source>
</evidence>
<evidence type="ECO:0000313" key="2">
    <source>
        <dbReference type="Proteomes" id="UP000032434"/>
    </source>
</evidence>
<dbReference type="PATRIC" id="fig|35623.3.peg.288"/>
<gene>
    <name evidence="1" type="ORF">Aocu_02880</name>
</gene>
<accession>A0A061AFM7</accession>
<dbReference type="OrthoDB" id="385014at2"/>
<proteinExistence type="predicted"/>
<reference evidence="2" key="1">
    <citation type="submission" date="2014-05" db="EMBL/GenBank/DDBJ databases">
        <authorList>
            <person name="Kube M."/>
        </authorList>
    </citation>
    <scope>NUCLEOTIDE SEQUENCE [LARGE SCALE GENOMIC DNA]</scope>
</reference>
<keyword evidence="2" id="KW-1185">Reference proteome</keyword>
<dbReference type="RefSeq" id="WP_045748920.1">
    <property type="nucleotide sequence ID" value="NZ_FUZK01000002.1"/>
</dbReference>
<dbReference type="KEGG" id="aoc:Aocu_02880"/>
<name>A0A061AFM7_9MOLU</name>
<dbReference type="EMBL" id="LK028559">
    <property type="protein sequence ID" value="CDR30361.1"/>
    <property type="molecule type" value="Genomic_DNA"/>
</dbReference>
<dbReference type="AlphaFoldDB" id="A0A061AFM7"/>
<dbReference type="InParanoid" id="A0A061AFM7"/>
<organism evidence="1 2">
    <name type="scientific">Acholeplasma oculi</name>
    <dbReference type="NCBI Taxonomy" id="35623"/>
    <lineage>
        <taxon>Bacteria</taxon>
        <taxon>Bacillati</taxon>
        <taxon>Mycoplasmatota</taxon>
        <taxon>Mollicutes</taxon>
        <taxon>Acholeplasmatales</taxon>
        <taxon>Acholeplasmataceae</taxon>
        <taxon>Acholeplasma</taxon>
    </lineage>
</organism>
<protein>
    <submittedName>
        <fullName evidence="1">Uncharacterized protein</fullName>
    </submittedName>
</protein>
<sequence length="235" mass="28280">MLINEFIKPIKDKKLRALYQILIEHLSFIKNIETMDLLKQTEKDVLAFLNGYTNEHKSYKQLRKSFKEYPLIHLKLLYSFIQYKVNYLSNPMIRSLDNYYKYAHEQSIIGFTLYILNNQPKEHYESIMTLSRIDVCSDLLLNADLYLQKGLIHFPKQFIDDYGISLDLNGYFLKNTAYIQMYEYLFFKIKQDIEKLNIYLELIYPDLKEIFTNYLTQLVHTLTQLRDKYLSKIKS</sequence>